<dbReference type="PANTHER" id="PTHR10105">
    <property type="entry name" value="SELENOPROTEIN P"/>
    <property type="match status" value="1"/>
</dbReference>
<comment type="subcellular location">
    <subcellularLocation>
        <location evidence="1">Secreted</location>
    </subcellularLocation>
</comment>
<dbReference type="PANTHER" id="PTHR10105:SF2">
    <property type="entry name" value="AGAP003297-PA"/>
    <property type="match status" value="1"/>
</dbReference>
<organism evidence="8 9">
    <name type="scientific">Mycetomoellerius zeteki</name>
    <dbReference type="NCBI Taxonomy" id="64791"/>
    <lineage>
        <taxon>Eukaryota</taxon>
        <taxon>Metazoa</taxon>
        <taxon>Ecdysozoa</taxon>
        <taxon>Arthropoda</taxon>
        <taxon>Hexapoda</taxon>
        <taxon>Insecta</taxon>
        <taxon>Pterygota</taxon>
        <taxon>Neoptera</taxon>
        <taxon>Endopterygota</taxon>
        <taxon>Hymenoptera</taxon>
        <taxon>Apocrita</taxon>
        <taxon>Aculeata</taxon>
        <taxon>Formicoidea</taxon>
        <taxon>Formicidae</taxon>
        <taxon>Myrmicinae</taxon>
        <taxon>Mycetomoellerius</taxon>
    </lineage>
</organism>
<feature type="region of interest" description="Disordered" evidence="6">
    <location>
        <begin position="471"/>
        <end position="492"/>
    </location>
</feature>
<keyword evidence="3" id="KW-0732">Signal</keyword>
<feature type="region of interest" description="Disordered" evidence="6">
    <location>
        <begin position="321"/>
        <end position="350"/>
    </location>
</feature>
<keyword evidence="2" id="KW-0964">Secreted</keyword>
<feature type="region of interest" description="Disordered" evidence="6">
    <location>
        <begin position="585"/>
        <end position="614"/>
    </location>
</feature>
<dbReference type="KEGG" id="mzt:108730042"/>
<evidence type="ECO:0000259" key="7">
    <source>
        <dbReference type="Pfam" id="PF04592"/>
    </source>
</evidence>
<dbReference type="STRING" id="64791.A0A151XGY3"/>
<feature type="compositionally biased region" description="Basic and acidic residues" evidence="6">
    <location>
        <begin position="321"/>
        <end position="331"/>
    </location>
</feature>
<sequence length="644" mass="73932">MLAKVAFPVLFLASFASEARYHSRLSRVLRSSDDRSSSRARDRREFGREEQDWYFEQCRFVNAWKEHLGHVSVLAFLDPAWQYSFRQTVMLELLSSRLRKSSFPDIRFFVISPFSDSKNDRSEDDLEIEAWREIGAKYEMENFVDNDFLKSNGTEIIFLQDDPQSRIWERFRASREHAIIIDRCGKLTYHVIVPWSILFFPYVKAAILSTYMEDPCGGCNPAVYRALNHEDHVVELTKSTEKEVSPTYREDDTKFEIIWTTESLLDNVTHLHHESSSEEKRETSTASSILLEKITNDSDRGNFSMESPTESTIYQYDSDATESRFDEDHPNTESTSDPTNSGSGGSVSTGTTMIFESQWDVLPPEQEGFHSSTNNNSLITANHEDTTADSTLLLDEPVTEVTESDSTFADQEMTSNFANEIQDNTTPEDAEHFGEEVFLPLRIIMYAPHLHKNGTKTKKYTHMILKVGDPDFHEHPDSGTDVASPPGVNHVTSSEEYNWETTGADEENVNQTYTFDENESPGLYGEVADYWKSYEDNDIADRNETFNDTHNSITTNYNEEHRSDVSDYATSLSKSEESYLITNVTEDPNVGSSTDSQNIDDSSTIESSRPINENERVDKDEEIRYKLIEHYNKLLSWIDYRLNK</sequence>
<keyword evidence="5" id="KW-0325">Glycoprotein</keyword>
<dbReference type="Pfam" id="PF04592">
    <property type="entry name" value="SelP_N"/>
    <property type="match status" value="1"/>
</dbReference>
<dbReference type="Proteomes" id="UP000075809">
    <property type="component" value="Unassembled WGS sequence"/>
</dbReference>
<reference evidence="8 9" key="1">
    <citation type="submission" date="2015-09" db="EMBL/GenBank/DDBJ databases">
        <title>Trachymyrmex zeteki WGS genome.</title>
        <authorList>
            <person name="Nygaard S."/>
            <person name="Hu H."/>
            <person name="Boomsma J."/>
            <person name="Zhang G."/>
        </authorList>
    </citation>
    <scope>NUCLEOTIDE SEQUENCE [LARGE SCALE GENOMIC DNA]</scope>
    <source>
        <strain evidence="8">Tzet28-1</strain>
        <tissue evidence="8">Whole body</tissue>
    </source>
</reference>
<keyword evidence="9" id="KW-1185">Reference proteome</keyword>
<dbReference type="EMBL" id="KQ982169">
    <property type="protein sequence ID" value="KYQ59470.1"/>
    <property type="molecule type" value="Genomic_DNA"/>
</dbReference>
<accession>A0A151XGY3</accession>
<protein>
    <submittedName>
        <fullName evidence="8">Selenoprotein Pa</fullName>
    </submittedName>
</protein>
<dbReference type="AlphaFoldDB" id="A0A151XGY3"/>
<dbReference type="InterPro" id="IPR037941">
    <property type="entry name" value="SeP"/>
</dbReference>
<feature type="domain" description="Selenoprotein P N-terminal" evidence="7">
    <location>
        <begin position="157"/>
        <end position="284"/>
    </location>
</feature>
<dbReference type="GO" id="GO:0005576">
    <property type="term" value="C:extracellular region"/>
    <property type="evidence" value="ECO:0007669"/>
    <property type="project" value="UniProtKB-SubCell"/>
</dbReference>
<dbReference type="GO" id="GO:0001887">
    <property type="term" value="P:selenium compound metabolic process"/>
    <property type="evidence" value="ECO:0007669"/>
    <property type="project" value="TreeGrafter"/>
</dbReference>
<keyword evidence="4" id="KW-0712">Selenocysteine</keyword>
<evidence type="ECO:0000256" key="3">
    <source>
        <dbReference type="ARBA" id="ARBA00022729"/>
    </source>
</evidence>
<evidence type="ECO:0000256" key="2">
    <source>
        <dbReference type="ARBA" id="ARBA00022525"/>
    </source>
</evidence>
<proteinExistence type="predicted"/>
<evidence type="ECO:0000256" key="5">
    <source>
        <dbReference type="ARBA" id="ARBA00023180"/>
    </source>
</evidence>
<dbReference type="OrthoDB" id="6134775at2759"/>
<evidence type="ECO:0000256" key="6">
    <source>
        <dbReference type="SAM" id="MobiDB-lite"/>
    </source>
</evidence>
<evidence type="ECO:0000256" key="1">
    <source>
        <dbReference type="ARBA" id="ARBA00004613"/>
    </source>
</evidence>
<gene>
    <name evidence="8" type="ORF">ALC60_01455</name>
</gene>
<dbReference type="GO" id="GO:0008430">
    <property type="term" value="F:selenium binding"/>
    <property type="evidence" value="ECO:0007669"/>
    <property type="project" value="InterPro"/>
</dbReference>
<feature type="compositionally biased region" description="Polar residues" evidence="6">
    <location>
        <begin position="585"/>
        <end position="611"/>
    </location>
</feature>
<name>A0A151XGY3_9HYME</name>
<evidence type="ECO:0000313" key="8">
    <source>
        <dbReference type="EMBL" id="KYQ59470.1"/>
    </source>
</evidence>
<evidence type="ECO:0000313" key="9">
    <source>
        <dbReference type="Proteomes" id="UP000075809"/>
    </source>
</evidence>
<dbReference type="InterPro" id="IPR007671">
    <property type="entry name" value="Selenoprotein-P_N"/>
</dbReference>
<evidence type="ECO:0000256" key="4">
    <source>
        <dbReference type="ARBA" id="ARBA00022933"/>
    </source>
</evidence>